<evidence type="ECO:0000313" key="5">
    <source>
        <dbReference type="Proteomes" id="UP000800093"/>
    </source>
</evidence>
<evidence type="ECO:0000256" key="3">
    <source>
        <dbReference type="SAM" id="MobiDB-lite"/>
    </source>
</evidence>
<keyword evidence="2" id="KW-0560">Oxidoreductase</keyword>
<dbReference type="PANTHER" id="PTHR24320">
    <property type="entry name" value="RETINOL DEHYDROGENASE"/>
    <property type="match status" value="1"/>
</dbReference>
<keyword evidence="5" id="KW-1185">Reference proteome</keyword>
<dbReference type="AlphaFoldDB" id="A0A9P4N2V9"/>
<dbReference type="OrthoDB" id="191139at2759"/>
<dbReference type="Gene3D" id="3.40.50.720">
    <property type="entry name" value="NAD(P)-binding Rossmann-like Domain"/>
    <property type="match status" value="1"/>
</dbReference>
<dbReference type="Pfam" id="PF00106">
    <property type="entry name" value="adh_short"/>
    <property type="match status" value="1"/>
</dbReference>
<dbReference type="PANTHER" id="PTHR24320:SF272">
    <property type="entry name" value="NAD(P)-BINDING ROSSMANN-FOLD SUPERFAMILY PROTEIN"/>
    <property type="match status" value="1"/>
</dbReference>
<dbReference type="Proteomes" id="UP000800093">
    <property type="component" value="Unassembled WGS sequence"/>
</dbReference>
<proteinExistence type="inferred from homology"/>
<dbReference type="InterPro" id="IPR002347">
    <property type="entry name" value="SDR_fam"/>
</dbReference>
<name>A0A9P4N2V9_9PLEO</name>
<sequence length="302" mass="33765">MSRYVESYKRSNLAGPGDSRPTAMQITEDENLINKLHDKTFLVTGISGGIGIETMRVLQATRVHICGTVRSLEKGKKVVDEILAKNPNGGKLDLIEMNLESFGSIQKGTEEFLNKSSGRLSVLINNAGIMAVPKGLTKDGFELHFGTSHLSHFLLFQLLRPALLSYATPEYPPRVVSVSSGLGHQDYEKWAAYDQSKTANIWLANTIERKYGNMNLHATVVHPGGIVTNFNKDVLVYFKSSNQGAATQIYAAVSEEWKRKSGKYLSDVWSNPRRWVCAMAYDEDSEERLWKESFEMVGLKQK</sequence>
<evidence type="ECO:0000256" key="2">
    <source>
        <dbReference type="ARBA" id="ARBA00023002"/>
    </source>
</evidence>
<evidence type="ECO:0000313" key="4">
    <source>
        <dbReference type="EMBL" id="KAF2267720.1"/>
    </source>
</evidence>
<dbReference type="GO" id="GO:0016491">
    <property type="term" value="F:oxidoreductase activity"/>
    <property type="evidence" value="ECO:0007669"/>
    <property type="project" value="UniProtKB-KW"/>
</dbReference>
<accession>A0A9P4N2V9</accession>
<protein>
    <submittedName>
        <fullName evidence="4">NAD(P)-binding protein</fullName>
    </submittedName>
</protein>
<dbReference type="InterPro" id="IPR036291">
    <property type="entry name" value="NAD(P)-bd_dom_sf"/>
</dbReference>
<gene>
    <name evidence="4" type="ORF">CC78DRAFT_558659</name>
</gene>
<organism evidence="4 5">
    <name type="scientific">Lojkania enalia</name>
    <dbReference type="NCBI Taxonomy" id="147567"/>
    <lineage>
        <taxon>Eukaryota</taxon>
        <taxon>Fungi</taxon>
        <taxon>Dikarya</taxon>
        <taxon>Ascomycota</taxon>
        <taxon>Pezizomycotina</taxon>
        <taxon>Dothideomycetes</taxon>
        <taxon>Pleosporomycetidae</taxon>
        <taxon>Pleosporales</taxon>
        <taxon>Pleosporales incertae sedis</taxon>
        <taxon>Lojkania</taxon>
    </lineage>
</organism>
<evidence type="ECO:0000256" key="1">
    <source>
        <dbReference type="ARBA" id="ARBA00006484"/>
    </source>
</evidence>
<dbReference type="PRINTS" id="PR00081">
    <property type="entry name" value="GDHRDH"/>
</dbReference>
<feature type="region of interest" description="Disordered" evidence="3">
    <location>
        <begin position="1"/>
        <end position="23"/>
    </location>
</feature>
<comment type="caution">
    <text evidence="4">The sequence shown here is derived from an EMBL/GenBank/DDBJ whole genome shotgun (WGS) entry which is preliminary data.</text>
</comment>
<dbReference type="SUPFAM" id="SSF51735">
    <property type="entry name" value="NAD(P)-binding Rossmann-fold domains"/>
    <property type="match status" value="1"/>
</dbReference>
<dbReference type="EMBL" id="ML986589">
    <property type="protein sequence ID" value="KAF2267720.1"/>
    <property type="molecule type" value="Genomic_DNA"/>
</dbReference>
<reference evidence="5" key="1">
    <citation type="journal article" date="2020" name="Stud. Mycol.">
        <title>101 Dothideomycetes genomes: A test case for predicting lifestyles and emergence of pathogens.</title>
        <authorList>
            <person name="Haridas S."/>
            <person name="Albert R."/>
            <person name="Binder M."/>
            <person name="Bloem J."/>
            <person name="LaButti K."/>
            <person name="Salamov A."/>
            <person name="Andreopoulos B."/>
            <person name="Baker S."/>
            <person name="Barry K."/>
            <person name="Bills G."/>
            <person name="Bluhm B."/>
            <person name="Cannon C."/>
            <person name="Castanera R."/>
            <person name="Culley D."/>
            <person name="Daum C."/>
            <person name="Ezra D."/>
            <person name="Gonzalez J."/>
            <person name="Henrissat B."/>
            <person name="Kuo A."/>
            <person name="Liang C."/>
            <person name="Lipzen A."/>
            <person name="Lutzoni F."/>
            <person name="Magnuson J."/>
            <person name="Mondo S."/>
            <person name="Nolan M."/>
            <person name="Ohm R."/>
            <person name="Pangilinan J."/>
            <person name="Park H.-J."/>
            <person name="Ramirez L."/>
            <person name="Alfaro M."/>
            <person name="Sun H."/>
            <person name="Tritt A."/>
            <person name="Yoshinaga Y."/>
            <person name="Zwiers L.-H."/>
            <person name="Turgeon B."/>
            <person name="Goodwin S."/>
            <person name="Spatafora J."/>
            <person name="Crous P."/>
            <person name="Grigoriev I."/>
        </authorList>
    </citation>
    <scope>NUCLEOTIDE SEQUENCE [LARGE SCALE GENOMIC DNA]</scope>
    <source>
        <strain evidence="5">CBS 304.66</strain>
    </source>
</reference>
<comment type="similarity">
    <text evidence="1">Belongs to the short-chain dehydrogenases/reductases (SDR) family.</text>
</comment>